<proteinExistence type="predicted"/>
<feature type="compositionally biased region" description="Polar residues" evidence="1">
    <location>
        <begin position="229"/>
        <end position="257"/>
    </location>
</feature>
<accession>A0A8H6FE12</accession>
<evidence type="ECO:0000313" key="3">
    <source>
        <dbReference type="Proteomes" id="UP000593566"/>
    </source>
</evidence>
<dbReference type="RefSeq" id="XP_037153767.1">
    <property type="nucleotide sequence ID" value="XM_037300950.1"/>
</dbReference>
<evidence type="ECO:0000313" key="2">
    <source>
        <dbReference type="EMBL" id="KAF6224900.1"/>
    </source>
</evidence>
<organism evidence="2 3">
    <name type="scientific">Letharia lupina</name>
    <dbReference type="NCBI Taxonomy" id="560253"/>
    <lineage>
        <taxon>Eukaryota</taxon>
        <taxon>Fungi</taxon>
        <taxon>Dikarya</taxon>
        <taxon>Ascomycota</taxon>
        <taxon>Pezizomycotina</taxon>
        <taxon>Lecanoromycetes</taxon>
        <taxon>OSLEUM clade</taxon>
        <taxon>Lecanoromycetidae</taxon>
        <taxon>Lecanorales</taxon>
        <taxon>Lecanorineae</taxon>
        <taxon>Parmeliaceae</taxon>
        <taxon>Letharia</taxon>
    </lineage>
</organism>
<protein>
    <recommendedName>
        <fullName evidence="4">Life-span regulatory factor-domain-containing protein</fullName>
    </recommendedName>
</protein>
<evidence type="ECO:0000256" key="1">
    <source>
        <dbReference type="SAM" id="MobiDB-lite"/>
    </source>
</evidence>
<dbReference type="GeneID" id="59338486"/>
<feature type="compositionally biased region" description="Basic and acidic residues" evidence="1">
    <location>
        <begin position="162"/>
        <end position="173"/>
    </location>
</feature>
<sequence>MSSSHHAQVHVTRRSPPNVRKVYVKAPPPVPSSKAPVTPKITIKVAKSTKHPKDDEDDTFQDDEDDDMASSFLQFCAMCEKQILVPNSSILYCSESCRRRDSVVPTTNTYLSLASPTKMVPSAYSDDIDDPFGSKIPTYVAAMQPTPRPTSDARIPPVAHNGKSDLDPTEWKPAEPILTETKSPPSTKAGEWKPKLPHRPSSEAFSYLSKFHRSSDSLYSKRRPALSHGRSTISSRTTPSLSHTPTASTSSEESLSGTPYEFVARPALSMPTTTASHCRDGGKLAQVEEHDLTYEKKFVGTSLGSATGSLKKLLRTGEN</sequence>
<reference evidence="2 3" key="1">
    <citation type="journal article" date="2020" name="Genomics">
        <title>Complete, high-quality genomes from long-read metagenomic sequencing of two wolf lichen thalli reveals enigmatic genome architecture.</title>
        <authorList>
            <person name="McKenzie S.K."/>
            <person name="Walston R.F."/>
            <person name="Allen J.L."/>
        </authorList>
    </citation>
    <scope>NUCLEOTIDE SEQUENCE [LARGE SCALE GENOMIC DNA]</scope>
    <source>
        <strain evidence="2">WasteWater1</strain>
    </source>
</reference>
<dbReference type="AlphaFoldDB" id="A0A8H6FE12"/>
<feature type="region of interest" description="Disordered" evidence="1">
    <location>
        <begin position="1"/>
        <end position="65"/>
    </location>
</feature>
<dbReference type="InterPro" id="IPR024368">
    <property type="entry name" value="Ecl1/2/3"/>
</dbReference>
<dbReference type="Proteomes" id="UP000593566">
    <property type="component" value="Unassembled WGS sequence"/>
</dbReference>
<dbReference type="EMBL" id="JACCJB010000008">
    <property type="protein sequence ID" value="KAF6224900.1"/>
    <property type="molecule type" value="Genomic_DNA"/>
</dbReference>
<name>A0A8H6FE12_9LECA</name>
<comment type="caution">
    <text evidence="2">The sequence shown here is derived from an EMBL/GenBank/DDBJ whole genome shotgun (WGS) entry which is preliminary data.</text>
</comment>
<keyword evidence="3" id="KW-1185">Reference proteome</keyword>
<dbReference type="Pfam" id="PF12855">
    <property type="entry name" value="Ecl1"/>
    <property type="match status" value="1"/>
</dbReference>
<gene>
    <name evidence="2" type="ORF">HO133_010094</name>
</gene>
<evidence type="ECO:0008006" key="4">
    <source>
        <dbReference type="Google" id="ProtNLM"/>
    </source>
</evidence>
<feature type="region of interest" description="Disordered" evidence="1">
    <location>
        <begin position="144"/>
        <end position="199"/>
    </location>
</feature>
<feature type="region of interest" description="Disordered" evidence="1">
    <location>
        <begin position="218"/>
        <end position="260"/>
    </location>
</feature>
<feature type="compositionally biased region" description="Acidic residues" evidence="1">
    <location>
        <begin position="55"/>
        <end position="65"/>
    </location>
</feature>